<comment type="caution">
    <text evidence="1">The sequence shown here is derived from an EMBL/GenBank/DDBJ whole genome shotgun (WGS) entry which is preliminary data.</text>
</comment>
<proteinExistence type="predicted"/>
<organism evidence="1 2">
    <name type="scientific">Coprococcus hominis</name>
    <name type="common">ex Liu et al. 2022</name>
    <dbReference type="NCBI Taxonomy" id="2763039"/>
    <lineage>
        <taxon>Bacteria</taxon>
        <taxon>Bacillati</taxon>
        <taxon>Bacillota</taxon>
        <taxon>Clostridia</taxon>
        <taxon>Lachnospirales</taxon>
        <taxon>Lachnospiraceae</taxon>
        <taxon>Coprococcus</taxon>
    </lineage>
</organism>
<dbReference type="AlphaFoldDB" id="A0A8I0DUN5"/>
<evidence type="ECO:0000313" key="2">
    <source>
        <dbReference type="Proteomes" id="UP000615234"/>
    </source>
</evidence>
<dbReference type="Proteomes" id="UP000615234">
    <property type="component" value="Unassembled WGS sequence"/>
</dbReference>
<dbReference type="EMBL" id="JACOOX010000005">
    <property type="protein sequence ID" value="MBC5663265.1"/>
    <property type="molecule type" value="Genomic_DNA"/>
</dbReference>
<dbReference type="RefSeq" id="WP_117823027.1">
    <property type="nucleotide sequence ID" value="NZ_JACOOX010000005.1"/>
</dbReference>
<gene>
    <name evidence="1" type="ORF">H8S09_10230</name>
</gene>
<sequence length="74" mass="8536">MGLFRKKKEQASYDSQSKRPVIKCSICTGEQVAGFQDIHNGIFEDIMLIRGKEDLKVFRKKYGIPQDAEIPKIY</sequence>
<accession>A0A8I0DUN5</accession>
<evidence type="ECO:0000313" key="1">
    <source>
        <dbReference type="EMBL" id="MBC5663265.1"/>
    </source>
</evidence>
<protein>
    <submittedName>
        <fullName evidence="1">Aspartate dehydrogenase</fullName>
    </submittedName>
</protein>
<name>A0A8I0DUN5_9FIRM</name>
<reference evidence="1 2" key="1">
    <citation type="submission" date="2020-08" db="EMBL/GenBank/DDBJ databases">
        <title>Genome public.</title>
        <authorList>
            <person name="Liu C."/>
            <person name="Sun Q."/>
        </authorList>
    </citation>
    <scope>NUCLEOTIDE SEQUENCE [LARGE SCALE GENOMIC DNA]</scope>
    <source>
        <strain evidence="1 2">NSJ-10</strain>
    </source>
</reference>
<keyword evidence="2" id="KW-1185">Reference proteome</keyword>